<dbReference type="SUPFAM" id="SSF56935">
    <property type="entry name" value="Porins"/>
    <property type="match status" value="1"/>
</dbReference>
<evidence type="ECO:0000313" key="3">
    <source>
        <dbReference type="Proteomes" id="UP000505355"/>
    </source>
</evidence>
<dbReference type="Gene3D" id="2.60.40.1120">
    <property type="entry name" value="Carboxypeptidase-like, regulatory domain"/>
    <property type="match status" value="1"/>
</dbReference>
<name>A0A7D4UL38_9SPHI</name>
<keyword evidence="3" id="KW-1185">Reference proteome</keyword>
<dbReference type="Proteomes" id="UP000505355">
    <property type="component" value="Chromosome"/>
</dbReference>
<dbReference type="KEGG" id="mmab:HQ865_05560"/>
<accession>A0A7D4UL38</accession>
<dbReference type="AlphaFoldDB" id="A0A7D4UL38"/>
<feature type="signal peptide" evidence="1">
    <location>
        <begin position="1"/>
        <end position="23"/>
    </location>
</feature>
<feature type="chain" id="PRO_5028855818" evidence="1">
    <location>
        <begin position="24"/>
        <end position="890"/>
    </location>
</feature>
<dbReference type="EMBL" id="CP054139">
    <property type="protein sequence ID" value="QKJ29241.1"/>
    <property type="molecule type" value="Genomic_DNA"/>
</dbReference>
<protein>
    <submittedName>
        <fullName evidence="2">TonB-dependent receptor</fullName>
    </submittedName>
</protein>
<dbReference type="SUPFAM" id="SSF49464">
    <property type="entry name" value="Carboxypeptidase regulatory domain-like"/>
    <property type="match status" value="1"/>
</dbReference>
<dbReference type="InterPro" id="IPR008969">
    <property type="entry name" value="CarboxyPept-like_regulatory"/>
</dbReference>
<keyword evidence="2" id="KW-0675">Receptor</keyword>
<organism evidence="2 3">
    <name type="scientific">Mucilaginibacter mali</name>
    <dbReference type="NCBI Taxonomy" id="2740462"/>
    <lineage>
        <taxon>Bacteria</taxon>
        <taxon>Pseudomonadati</taxon>
        <taxon>Bacteroidota</taxon>
        <taxon>Sphingobacteriia</taxon>
        <taxon>Sphingobacteriales</taxon>
        <taxon>Sphingobacteriaceae</taxon>
        <taxon>Mucilaginibacter</taxon>
    </lineage>
</organism>
<reference evidence="2 3" key="1">
    <citation type="submission" date="2020-05" db="EMBL/GenBank/DDBJ databases">
        <title>Mucilaginibacter mali sp. nov.</title>
        <authorList>
            <person name="Kim H.S."/>
            <person name="Lee K.C."/>
            <person name="Suh M.K."/>
            <person name="Kim J.-S."/>
            <person name="Han K.-I."/>
            <person name="Eom M.K."/>
            <person name="Shin Y.K."/>
            <person name="Lee J.-S."/>
        </authorList>
    </citation>
    <scope>NUCLEOTIDE SEQUENCE [LARGE SCALE GENOMIC DNA]</scope>
    <source>
        <strain evidence="2 3">G2-14</strain>
    </source>
</reference>
<dbReference type="Pfam" id="PF13620">
    <property type="entry name" value="CarboxypepD_reg"/>
    <property type="match status" value="1"/>
</dbReference>
<evidence type="ECO:0000256" key="1">
    <source>
        <dbReference type="SAM" id="SignalP"/>
    </source>
</evidence>
<proteinExistence type="predicted"/>
<gene>
    <name evidence="2" type="ORF">HQ865_05560</name>
</gene>
<dbReference type="RefSeq" id="WP_173413936.1">
    <property type="nucleotide sequence ID" value="NZ_CP054139.1"/>
</dbReference>
<evidence type="ECO:0000313" key="2">
    <source>
        <dbReference type="EMBL" id="QKJ29241.1"/>
    </source>
</evidence>
<sequence length="890" mass="99600">MIATNKWLGAFILWMLLTVVCHAQTIKGTVTDSLGKPVSFASVNLKGAGNLIIAYTTSGDKGAFSLNVPADADKNGLQLEVSCIGFKKESKPVGSFTTPYNFKLHGAVSMLKTVTIKDNKPRARLSGDTLSYKVSDFSSPQDRVIGDVIKKLPGIDVDDNGKIKYNGKAISNLYIGGDNLLDDKYNIATKTIPNGVVDQVQVMENHQPIKMLKDKVNSDDVALNLTIKKDAKLQLIGQETVGAGLPGNYYGELNAMMFKDKYKAINYIKGNNVGNDVSNDLVSHNLGDYLARIDNDKPGAVLSLGTAGDPDLPRNRYLFNRAGLFNLNNLWNLKKDVQFRTNFSYLRDAQRQDYTKTTDIFSPNTGNIHYSETQRNSRRPDLFHTQVLLNVNKPKFYLNDNLVADYSHNSSYSALVSNGVPLNQNFKDNLADFSNEFNYMNTFKSNNIIELYSYVDHISEPESRDIEPNLNPNIFNHGVNYNLLTQHVNIPTWFTNNYVSYKIPRAITQSYKVGFSAQSQQLNSDLTITQNNGTYNLVADSARNNLDWKRNKLYGEAGYDFPGKILKFSVQLPVNLLNSSYSDPHYKQDVSQTNLYFNPRASLKYQSGIENYFTLNYGYRNQIGNIQDIYRGSILSNYRSIVANNADLTERQSQNAGIAFNYHKAITLFFFGLSANYSHVSANTISSSILDNNISRRIVLPFDNNIDSWNFSGSISKYNFDLRTTFSANASYATTKLNQLQNGLTLPYNTISKGFGVGADTKVSQKVNFSYKANLGLTTSKSSAVATSSDFQRLVQSASVNYAPLANLYFNISGDHYYTHQQAANDLKYMFADASIRYRFTKTKLDLEVTAQNLFDTKNYTAVYLSANVYTSSTYTIPGRIVLAKMMFTL</sequence>
<keyword evidence="1" id="KW-0732">Signal</keyword>